<dbReference type="InterPro" id="IPR001365">
    <property type="entry name" value="A_deaminase_dom"/>
</dbReference>
<evidence type="ECO:0000256" key="5">
    <source>
        <dbReference type="ARBA" id="ARBA00022833"/>
    </source>
</evidence>
<name>A0ABP9AC99_9MICO</name>
<accession>A0ABP9AC99</accession>
<dbReference type="Proteomes" id="UP001501645">
    <property type="component" value="Unassembled WGS sequence"/>
</dbReference>
<organism evidence="7 8">
    <name type="scientific">Microbacterium gilvum</name>
    <dbReference type="NCBI Taxonomy" id="1336204"/>
    <lineage>
        <taxon>Bacteria</taxon>
        <taxon>Bacillati</taxon>
        <taxon>Actinomycetota</taxon>
        <taxon>Actinomycetes</taxon>
        <taxon>Micrococcales</taxon>
        <taxon>Microbacteriaceae</taxon>
        <taxon>Microbacterium</taxon>
    </lineage>
</organism>
<comment type="similarity">
    <text evidence="2">Belongs to the metallo-dependent hydrolases superfamily. Adenosine and AMP deaminases family.</text>
</comment>
<dbReference type="PANTHER" id="PTHR43114:SF6">
    <property type="entry name" value="ADENINE DEAMINASE"/>
    <property type="match status" value="1"/>
</dbReference>
<protein>
    <submittedName>
        <fullName evidence="7">Adenosine deaminase</fullName>
    </submittedName>
</protein>
<evidence type="ECO:0000256" key="4">
    <source>
        <dbReference type="ARBA" id="ARBA00022801"/>
    </source>
</evidence>
<dbReference type="NCBIfam" id="TIGR01430">
    <property type="entry name" value="aden_deam"/>
    <property type="match status" value="1"/>
</dbReference>
<comment type="caution">
    <text evidence="7">The sequence shown here is derived from an EMBL/GenBank/DDBJ whole genome shotgun (WGS) entry which is preliminary data.</text>
</comment>
<keyword evidence="5" id="KW-0862">Zinc</keyword>
<keyword evidence="3" id="KW-0479">Metal-binding</keyword>
<dbReference type="RefSeq" id="WP_345439620.1">
    <property type="nucleotide sequence ID" value="NZ_BAABKO010000004.1"/>
</dbReference>
<keyword evidence="8" id="KW-1185">Reference proteome</keyword>
<comment type="cofactor">
    <cofactor evidence="1">
        <name>Zn(2+)</name>
        <dbReference type="ChEBI" id="CHEBI:29105"/>
    </cofactor>
</comment>
<evidence type="ECO:0000313" key="7">
    <source>
        <dbReference type="EMBL" id="GAA4778836.1"/>
    </source>
</evidence>
<reference evidence="8" key="1">
    <citation type="journal article" date="2019" name="Int. J. Syst. Evol. Microbiol.">
        <title>The Global Catalogue of Microorganisms (GCM) 10K type strain sequencing project: providing services to taxonomists for standard genome sequencing and annotation.</title>
        <authorList>
            <consortium name="The Broad Institute Genomics Platform"/>
            <consortium name="The Broad Institute Genome Sequencing Center for Infectious Disease"/>
            <person name="Wu L."/>
            <person name="Ma J."/>
        </authorList>
    </citation>
    <scope>NUCLEOTIDE SEQUENCE [LARGE SCALE GENOMIC DNA]</scope>
    <source>
        <strain evidence="8">JCM 18537</strain>
    </source>
</reference>
<evidence type="ECO:0000256" key="1">
    <source>
        <dbReference type="ARBA" id="ARBA00001947"/>
    </source>
</evidence>
<keyword evidence="4" id="KW-0378">Hydrolase</keyword>
<dbReference type="EMBL" id="BAABKO010000004">
    <property type="protein sequence ID" value="GAA4778836.1"/>
    <property type="molecule type" value="Genomic_DNA"/>
</dbReference>
<feature type="domain" description="Adenosine deaminase" evidence="6">
    <location>
        <begin position="18"/>
        <end position="344"/>
    </location>
</feature>
<dbReference type="SUPFAM" id="SSF51556">
    <property type="entry name" value="Metallo-dependent hydrolases"/>
    <property type="match status" value="1"/>
</dbReference>
<sequence>MSADSTGLTTVPAIRALPKAEVHVHLEGAIELADLLEAAREARVRLPGPAATLFDVASHDDPPHPSPLSAFLRFLDWEGALFSSAEQLERLAYRFAARQSASGIVYADVIVNPAHWPSWRSDPAALFDALGAGFDAAAADGLCRVRTCASILRTWDAATAEDLVSAVVARRPRALVGVSVDGDERVSGRTGGRFRGAFQAAGRAGLRRTAHAGESSGPEGVRDAIDLLGAERIDHGVRAVEDPRLVDRLADEQIAVGVCPTSNLALGLFRRLEDHPVDALARAGVRVTVNTDDPAALGTRLEAEWALCAAAFGWDDARILRLARDSHLASFATDDERASALARLQEREEAAA</sequence>
<dbReference type="PANTHER" id="PTHR43114">
    <property type="entry name" value="ADENINE DEAMINASE"/>
    <property type="match status" value="1"/>
</dbReference>
<evidence type="ECO:0000259" key="6">
    <source>
        <dbReference type="Pfam" id="PF00962"/>
    </source>
</evidence>
<evidence type="ECO:0000256" key="2">
    <source>
        <dbReference type="ARBA" id="ARBA00006676"/>
    </source>
</evidence>
<dbReference type="Pfam" id="PF00962">
    <property type="entry name" value="A_deaminase"/>
    <property type="match status" value="1"/>
</dbReference>
<evidence type="ECO:0000256" key="3">
    <source>
        <dbReference type="ARBA" id="ARBA00022723"/>
    </source>
</evidence>
<dbReference type="InterPro" id="IPR032466">
    <property type="entry name" value="Metal_Hydrolase"/>
</dbReference>
<evidence type="ECO:0000313" key="8">
    <source>
        <dbReference type="Proteomes" id="UP001501645"/>
    </source>
</evidence>
<dbReference type="Gene3D" id="3.20.20.140">
    <property type="entry name" value="Metal-dependent hydrolases"/>
    <property type="match status" value="1"/>
</dbReference>
<dbReference type="InterPro" id="IPR006330">
    <property type="entry name" value="Ado/ade_deaminase"/>
</dbReference>
<gene>
    <name evidence="7" type="ORF">GCM10023351_24740</name>
</gene>
<proteinExistence type="inferred from homology"/>